<dbReference type="AlphaFoldDB" id="A0A1M6CMF4"/>
<dbReference type="InParanoid" id="A0A1M6CMF4"/>
<organism evidence="1 2">
    <name type="scientific">Rubritalea squalenifaciens DSM 18772</name>
    <dbReference type="NCBI Taxonomy" id="1123071"/>
    <lineage>
        <taxon>Bacteria</taxon>
        <taxon>Pseudomonadati</taxon>
        <taxon>Verrucomicrobiota</taxon>
        <taxon>Verrucomicrobiia</taxon>
        <taxon>Verrucomicrobiales</taxon>
        <taxon>Rubritaleaceae</taxon>
        <taxon>Rubritalea</taxon>
    </lineage>
</organism>
<keyword evidence="2" id="KW-1185">Reference proteome</keyword>
<proteinExistence type="predicted"/>
<gene>
    <name evidence="1" type="ORF">SAMN02745181_0517</name>
</gene>
<dbReference type="STRING" id="1123071.SAMN02745181_0517"/>
<protein>
    <submittedName>
        <fullName evidence="1">Uncharacterized protein</fullName>
    </submittedName>
</protein>
<reference evidence="1 2" key="1">
    <citation type="submission" date="2016-11" db="EMBL/GenBank/DDBJ databases">
        <authorList>
            <person name="Jaros S."/>
            <person name="Januszkiewicz K."/>
            <person name="Wedrychowicz H."/>
        </authorList>
    </citation>
    <scope>NUCLEOTIDE SEQUENCE [LARGE SCALE GENOMIC DNA]</scope>
    <source>
        <strain evidence="1 2">DSM 18772</strain>
    </source>
</reference>
<dbReference type="Proteomes" id="UP000184510">
    <property type="component" value="Unassembled WGS sequence"/>
</dbReference>
<sequence length="142" mass="16792">MKLETVKLIEAFPLLPRPEYRIKDGLIADHWGHDAFDDYDEKWETWLDLDYNDLEKGTYMFQVSDVETVKYFMPAYMLKLYAEIDAGRVSGVSELFSYYLGGHYKLSKEEHSYTQLQAEIIHDCTQKILSNPELKWWHEGCP</sequence>
<evidence type="ECO:0000313" key="2">
    <source>
        <dbReference type="Proteomes" id="UP000184510"/>
    </source>
</evidence>
<evidence type="ECO:0000313" key="1">
    <source>
        <dbReference type="EMBL" id="SHI62170.1"/>
    </source>
</evidence>
<accession>A0A1M6CMF4</accession>
<dbReference type="EMBL" id="FQYR01000002">
    <property type="protein sequence ID" value="SHI62170.1"/>
    <property type="molecule type" value="Genomic_DNA"/>
</dbReference>
<dbReference type="RefSeq" id="WP_143157926.1">
    <property type="nucleotide sequence ID" value="NZ_FQYR01000002.1"/>
</dbReference>
<name>A0A1M6CMF4_9BACT</name>